<organism evidence="2 3">
    <name type="scientific">Frateuria terrea</name>
    <dbReference type="NCBI Taxonomy" id="529704"/>
    <lineage>
        <taxon>Bacteria</taxon>
        <taxon>Pseudomonadati</taxon>
        <taxon>Pseudomonadota</taxon>
        <taxon>Gammaproteobacteria</taxon>
        <taxon>Lysobacterales</taxon>
        <taxon>Rhodanobacteraceae</taxon>
        <taxon>Frateuria</taxon>
    </lineage>
</organism>
<evidence type="ECO:0000259" key="1">
    <source>
        <dbReference type="PROSITE" id="PS50851"/>
    </source>
</evidence>
<dbReference type="PANTHER" id="PTHR22617:SF23">
    <property type="entry name" value="CHEMOTAXIS PROTEIN CHEW"/>
    <property type="match status" value="1"/>
</dbReference>
<evidence type="ECO:0000313" key="3">
    <source>
        <dbReference type="Proteomes" id="UP000199420"/>
    </source>
</evidence>
<gene>
    <name evidence="2" type="ORF">SAMN04487997_1933</name>
</gene>
<dbReference type="InterPro" id="IPR039315">
    <property type="entry name" value="CheW"/>
</dbReference>
<dbReference type="Pfam" id="PF01584">
    <property type="entry name" value="CheW"/>
    <property type="match status" value="1"/>
</dbReference>
<reference evidence="2 3" key="1">
    <citation type="submission" date="2016-10" db="EMBL/GenBank/DDBJ databases">
        <authorList>
            <person name="de Groot N.N."/>
        </authorList>
    </citation>
    <scope>NUCLEOTIDE SEQUENCE [LARGE SCALE GENOMIC DNA]</scope>
    <source>
        <strain evidence="2 3">DSM 26515</strain>
    </source>
</reference>
<accession>A0A1H6UKR9</accession>
<dbReference type="GO" id="GO:0005829">
    <property type="term" value="C:cytosol"/>
    <property type="evidence" value="ECO:0007669"/>
    <property type="project" value="TreeGrafter"/>
</dbReference>
<dbReference type="Gene3D" id="2.30.30.40">
    <property type="entry name" value="SH3 Domains"/>
    <property type="match status" value="1"/>
</dbReference>
<dbReference type="STRING" id="529704.SAMN02927913_1791"/>
<dbReference type="PROSITE" id="PS50851">
    <property type="entry name" value="CHEW"/>
    <property type="match status" value="1"/>
</dbReference>
<dbReference type="GO" id="GO:0006935">
    <property type="term" value="P:chemotaxis"/>
    <property type="evidence" value="ECO:0007669"/>
    <property type="project" value="InterPro"/>
</dbReference>
<dbReference type="Proteomes" id="UP000199420">
    <property type="component" value="Unassembled WGS sequence"/>
</dbReference>
<name>A0A1H6UKR9_9GAMM</name>
<dbReference type="SMART" id="SM00260">
    <property type="entry name" value="CheW"/>
    <property type="match status" value="1"/>
</dbReference>
<proteinExistence type="predicted"/>
<dbReference type="RefSeq" id="WP_175483714.1">
    <property type="nucleotide sequence ID" value="NZ_FNYC01000003.1"/>
</dbReference>
<dbReference type="GO" id="GO:0007165">
    <property type="term" value="P:signal transduction"/>
    <property type="evidence" value="ECO:0007669"/>
    <property type="project" value="InterPro"/>
</dbReference>
<dbReference type="InterPro" id="IPR036061">
    <property type="entry name" value="CheW-like_dom_sf"/>
</dbReference>
<dbReference type="Gene3D" id="2.40.50.180">
    <property type="entry name" value="CheA-289, Domain 4"/>
    <property type="match status" value="1"/>
</dbReference>
<dbReference type="AlphaFoldDB" id="A0A1H6UKR9"/>
<dbReference type="PANTHER" id="PTHR22617">
    <property type="entry name" value="CHEMOTAXIS SENSOR HISTIDINE KINASE-RELATED"/>
    <property type="match status" value="1"/>
</dbReference>
<keyword evidence="3" id="KW-1185">Reference proteome</keyword>
<feature type="domain" description="CheW-like" evidence="1">
    <location>
        <begin position="3"/>
        <end position="141"/>
    </location>
</feature>
<sequence>MMTLSVLVFELDSYRLGLPLAAVERVEHACEVTPLPGAPAAVPGVINLQGRIAAVVDLRRRLGLVPRPVVPSDAFIVLQLPQHLFALPADEVEGVQEVDLKHLVPADTLVGGLAKVQGVVKTAQGLLLIEDPQQFLDVHDMRALDDALDAQTDRGST</sequence>
<dbReference type="SUPFAM" id="SSF50341">
    <property type="entry name" value="CheW-like"/>
    <property type="match status" value="1"/>
</dbReference>
<protein>
    <submittedName>
        <fullName evidence="2">CheW protein</fullName>
    </submittedName>
</protein>
<dbReference type="InterPro" id="IPR002545">
    <property type="entry name" value="CheW-lke_dom"/>
</dbReference>
<evidence type="ECO:0000313" key="2">
    <source>
        <dbReference type="EMBL" id="SEI88715.1"/>
    </source>
</evidence>
<dbReference type="EMBL" id="FNYC01000003">
    <property type="protein sequence ID" value="SEI88715.1"/>
    <property type="molecule type" value="Genomic_DNA"/>
</dbReference>